<keyword evidence="1" id="KW-0732">Signal</keyword>
<sequence>MKSITILLAWSISSVFAVDYFQVYPLKECRGDSDTFIPYPNGCENLKNFKSGRFKSSGKIKIFTEKDCNGHSYEIDLSKTGDHCCIDVELDQPYKSIYYTP</sequence>
<protein>
    <submittedName>
        <fullName evidence="2">Uncharacterized protein</fullName>
    </submittedName>
</protein>
<dbReference type="AlphaFoldDB" id="A0A2T9YT42"/>
<evidence type="ECO:0000313" key="2">
    <source>
        <dbReference type="EMBL" id="PVU95513.1"/>
    </source>
</evidence>
<keyword evidence="3" id="KW-1185">Reference proteome</keyword>
<dbReference type="Proteomes" id="UP000245699">
    <property type="component" value="Unassembled WGS sequence"/>
</dbReference>
<feature type="chain" id="PRO_5015650199" evidence="1">
    <location>
        <begin position="18"/>
        <end position="101"/>
    </location>
</feature>
<proteinExistence type="predicted"/>
<reference evidence="2 3" key="1">
    <citation type="journal article" date="2018" name="MBio">
        <title>Comparative Genomics Reveals the Core Gene Toolbox for the Fungus-Insect Symbiosis.</title>
        <authorList>
            <person name="Wang Y."/>
            <person name="Stata M."/>
            <person name="Wang W."/>
            <person name="Stajich J.E."/>
            <person name="White M.M."/>
            <person name="Moncalvo J.M."/>
        </authorList>
    </citation>
    <scope>NUCLEOTIDE SEQUENCE [LARGE SCALE GENOMIC DNA]</scope>
    <source>
        <strain evidence="2 3">AUS-77-4</strain>
    </source>
</reference>
<evidence type="ECO:0000313" key="3">
    <source>
        <dbReference type="Proteomes" id="UP000245699"/>
    </source>
</evidence>
<evidence type="ECO:0000256" key="1">
    <source>
        <dbReference type="SAM" id="SignalP"/>
    </source>
</evidence>
<name>A0A2T9YT42_9FUNG</name>
<comment type="caution">
    <text evidence="2">The sequence shown here is derived from an EMBL/GenBank/DDBJ whole genome shotgun (WGS) entry which is preliminary data.</text>
</comment>
<feature type="signal peptide" evidence="1">
    <location>
        <begin position="1"/>
        <end position="17"/>
    </location>
</feature>
<organism evidence="2 3">
    <name type="scientific">Furculomyces boomerangus</name>
    <dbReference type="NCBI Taxonomy" id="61424"/>
    <lineage>
        <taxon>Eukaryota</taxon>
        <taxon>Fungi</taxon>
        <taxon>Fungi incertae sedis</taxon>
        <taxon>Zoopagomycota</taxon>
        <taxon>Kickxellomycotina</taxon>
        <taxon>Harpellomycetes</taxon>
        <taxon>Harpellales</taxon>
        <taxon>Harpellaceae</taxon>
        <taxon>Furculomyces</taxon>
    </lineage>
</organism>
<dbReference type="EMBL" id="MBFT01000184">
    <property type="protein sequence ID" value="PVU95513.1"/>
    <property type="molecule type" value="Genomic_DNA"/>
</dbReference>
<gene>
    <name evidence="2" type="ORF">BB559_002699</name>
</gene>
<accession>A0A2T9YT42</accession>